<organism evidence="2 3">
    <name type="scientific">Pseudofrankia asymbiotica</name>
    <dbReference type="NCBI Taxonomy" id="1834516"/>
    <lineage>
        <taxon>Bacteria</taxon>
        <taxon>Bacillati</taxon>
        <taxon>Actinomycetota</taxon>
        <taxon>Actinomycetes</taxon>
        <taxon>Frankiales</taxon>
        <taxon>Frankiaceae</taxon>
        <taxon>Pseudofrankia</taxon>
    </lineage>
</organism>
<dbReference type="EMBL" id="MOMC01000072">
    <property type="protein sequence ID" value="ONH24356.1"/>
    <property type="molecule type" value="Genomic_DNA"/>
</dbReference>
<feature type="compositionally biased region" description="Basic and acidic residues" evidence="1">
    <location>
        <begin position="80"/>
        <end position="99"/>
    </location>
</feature>
<name>A0A1V2I2Q1_9ACTN</name>
<proteinExistence type="predicted"/>
<protein>
    <submittedName>
        <fullName evidence="2">Uncharacterized protein</fullName>
    </submittedName>
</protein>
<evidence type="ECO:0000256" key="1">
    <source>
        <dbReference type="SAM" id="MobiDB-lite"/>
    </source>
</evidence>
<feature type="region of interest" description="Disordered" evidence="1">
    <location>
        <begin position="29"/>
        <end position="99"/>
    </location>
</feature>
<dbReference type="STRING" id="1834516.BL253_30520"/>
<sequence length="99" mass="10299">MVTSLMPGATGVVSRTAASAYVHARTDRYASAPAAPSGHGVRTGHDRIAYATDALGTRSPSRRRRPAPGAPPDAAFADPPPHRGDARAGPADRRESTDR</sequence>
<dbReference type="AlphaFoldDB" id="A0A1V2I2Q1"/>
<comment type="caution">
    <text evidence="2">The sequence shown here is derived from an EMBL/GenBank/DDBJ whole genome shotgun (WGS) entry which is preliminary data.</text>
</comment>
<reference evidence="3" key="1">
    <citation type="submission" date="2016-10" db="EMBL/GenBank/DDBJ databases">
        <title>Frankia sp. NRRL B-16386 Genome sequencing.</title>
        <authorList>
            <person name="Ghodhbane-Gtari F."/>
            <person name="Swanson E."/>
            <person name="Gueddou A."/>
            <person name="Hezbri K."/>
            <person name="Ktari K."/>
            <person name="Nouioui I."/>
            <person name="Morris K."/>
            <person name="Simpson S."/>
            <person name="Abebe-Akele F."/>
            <person name="Thomas K."/>
            <person name="Gtari M."/>
            <person name="Tisa L.S."/>
        </authorList>
    </citation>
    <scope>NUCLEOTIDE SEQUENCE [LARGE SCALE GENOMIC DNA]</scope>
    <source>
        <strain evidence="3">NRRL B-16386</strain>
    </source>
</reference>
<accession>A0A1V2I2Q1</accession>
<evidence type="ECO:0000313" key="2">
    <source>
        <dbReference type="EMBL" id="ONH24356.1"/>
    </source>
</evidence>
<dbReference type="Proteomes" id="UP000188929">
    <property type="component" value="Unassembled WGS sequence"/>
</dbReference>
<evidence type="ECO:0000313" key="3">
    <source>
        <dbReference type="Proteomes" id="UP000188929"/>
    </source>
</evidence>
<keyword evidence="3" id="KW-1185">Reference proteome</keyword>
<gene>
    <name evidence="2" type="ORF">BL253_30520</name>
</gene>